<dbReference type="GO" id="GO:1990071">
    <property type="term" value="C:TRAPPII protein complex"/>
    <property type="evidence" value="ECO:0007669"/>
    <property type="project" value="InterPro"/>
</dbReference>
<reference evidence="3" key="1">
    <citation type="journal article" date="2020" name="Stud. Mycol.">
        <title>101 Dothideomycetes genomes: a test case for predicting lifestyles and emergence of pathogens.</title>
        <authorList>
            <person name="Haridas S."/>
            <person name="Albert R."/>
            <person name="Binder M."/>
            <person name="Bloem J."/>
            <person name="Labutti K."/>
            <person name="Salamov A."/>
            <person name="Andreopoulos B."/>
            <person name="Baker S."/>
            <person name="Barry K."/>
            <person name="Bills G."/>
            <person name="Bluhm B."/>
            <person name="Cannon C."/>
            <person name="Castanera R."/>
            <person name="Culley D."/>
            <person name="Daum C."/>
            <person name="Ezra D."/>
            <person name="Gonzalez J."/>
            <person name="Henrissat B."/>
            <person name="Kuo A."/>
            <person name="Liang C."/>
            <person name="Lipzen A."/>
            <person name="Lutzoni F."/>
            <person name="Magnuson J."/>
            <person name="Mondo S."/>
            <person name="Nolan M."/>
            <person name="Ohm R."/>
            <person name="Pangilinan J."/>
            <person name="Park H.-J."/>
            <person name="Ramirez L."/>
            <person name="Alfaro M."/>
            <person name="Sun H."/>
            <person name="Tritt A."/>
            <person name="Yoshinaga Y."/>
            <person name="Zwiers L.-H."/>
            <person name="Turgeon B."/>
            <person name="Goodwin S."/>
            <person name="Spatafora J."/>
            <person name="Crous P."/>
            <person name="Grigoriev I."/>
        </authorList>
    </citation>
    <scope>NUCLEOTIDE SEQUENCE</scope>
    <source>
        <strain evidence="3">CBS 119925</strain>
    </source>
</reference>
<feature type="compositionally biased region" description="Basic and acidic residues" evidence="1">
    <location>
        <begin position="347"/>
        <end position="356"/>
    </location>
</feature>
<protein>
    <recommendedName>
        <fullName evidence="2">Trafficking protein particle complex II-specific subunit 65 IgD3 domain-containing protein</fullName>
    </recommendedName>
</protein>
<dbReference type="GO" id="GO:0005802">
    <property type="term" value="C:trans-Golgi network"/>
    <property type="evidence" value="ECO:0007669"/>
    <property type="project" value="TreeGrafter"/>
</dbReference>
<sequence>MRRCLDEIVPLYVVFRTPCVDDTTLKDYISRLAVNLEAILFSTAPPPVPEAKAPPPKEVIYSETIKDTNRPSLIHYDKGQTSYNFVVWKVPVFISRPRARHHKPTVYFQPTASLKPAQKGKKRTTDDEYLPSGVPTALNLLQPFEGDPALAGVHPRLSAMRINKIAPSAPLAKELVRPIRAGQRRLFRAVPPLIWRMRYSRVHSPMSDTSILASLDMEVAHVPGKVTISDIALSLTEGSVKSVSDYAFGTSEHKPGDQLTYIYRVSPNPVIDRSTAERSEGHILSLTITATVHLSSGYSPTVGIRWKTQVDFTADLNPTLLKVANRLSNPITQQRKGHNPDALPQGESDRSGDKAHSNPLDVVLTVSGPPQVCVGEGFRWDVFIMNRSDKTRKLAVLVLLKRKRDGEKHMSRPSTASTEGKKVILTGLVTSAVEDENIVYAKQKNARSELADLICLTTDIRVGHLAPGACYTADLKFVALSSGVLTVDAVRLVDLATQEAADIRDLPSVIAVGKGD</sequence>
<dbReference type="InterPro" id="IPR055420">
    <property type="entry name" value="IgD3_Trs65"/>
</dbReference>
<keyword evidence="4" id="KW-1185">Reference proteome</keyword>
<dbReference type="OrthoDB" id="5345392at2759"/>
<evidence type="ECO:0000259" key="2">
    <source>
        <dbReference type="Pfam" id="PF12735"/>
    </source>
</evidence>
<dbReference type="InterPro" id="IPR024662">
    <property type="entry name" value="Trs65"/>
</dbReference>
<evidence type="ECO:0000256" key="1">
    <source>
        <dbReference type="SAM" id="MobiDB-lite"/>
    </source>
</evidence>
<dbReference type="PANTHER" id="PTHR28159:SF1">
    <property type="entry name" value="TRAFFICKING PROTEIN PARTICLE COMPLEX II-SPECIFIC SUBUNIT 65"/>
    <property type="match status" value="1"/>
</dbReference>
<dbReference type="GO" id="GO:0006891">
    <property type="term" value="P:intra-Golgi vesicle-mediated transport"/>
    <property type="evidence" value="ECO:0007669"/>
    <property type="project" value="InterPro"/>
</dbReference>
<feature type="region of interest" description="Disordered" evidence="1">
    <location>
        <begin position="109"/>
        <end position="129"/>
    </location>
</feature>
<dbReference type="AlphaFoldDB" id="A0A6A6VEF6"/>
<accession>A0A6A6VEF6</accession>
<organism evidence="3 4">
    <name type="scientific">Sporormia fimetaria CBS 119925</name>
    <dbReference type="NCBI Taxonomy" id="1340428"/>
    <lineage>
        <taxon>Eukaryota</taxon>
        <taxon>Fungi</taxon>
        <taxon>Dikarya</taxon>
        <taxon>Ascomycota</taxon>
        <taxon>Pezizomycotina</taxon>
        <taxon>Dothideomycetes</taxon>
        <taxon>Pleosporomycetidae</taxon>
        <taxon>Pleosporales</taxon>
        <taxon>Sporormiaceae</taxon>
        <taxon>Sporormia</taxon>
    </lineage>
</organism>
<feature type="region of interest" description="Disordered" evidence="1">
    <location>
        <begin position="329"/>
        <end position="358"/>
    </location>
</feature>
<dbReference type="Pfam" id="PF12735">
    <property type="entry name" value="IgD3_Trs65"/>
    <property type="match status" value="1"/>
</dbReference>
<dbReference type="PANTHER" id="PTHR28159">
    <property type="entry name" value="TRAFFICKING PROTEIN PARTICLE COMPLEX II-SPECIFIC SUBUNIT 65"/>
    <property type="match status" value="1"/>
</dbReference>
<proteinExistence type="predicted"/>
<evidence type="ECO:0000313" key="4">
    <source>
        <dbReference type="Proteomes" id="UP000799440"/>
    </source>
</evidence>
<dbReference type="Proteomes" id="UP000799440">
    <property type="component" value="Unassembled WGS sequence"/>
</dbReference>
<evidence type="ECO:0000313" key="3">
    <source>
        <dbReference type="EMBL" id="KAF2748104.1"/>
    </source>
</evidence>
<gene>
    <name evidence="3" type="ORF">M011DRAFT_401036</name>
</gene>
<name>A0A6A6VEF6_9PLEO</name>
<dbReference type="EMBL" id="MU006570">
    <property type="protein sequence ID" value="KAF2748104.1"/>
    <property type="molecule type" value="Genomic_DNA"/>
</dbReference>
<feature type="domain" description="Trafficking protein particle complex II-specific subunit 65 IgD3" evidence="2">
    <location>
        <begin position="340"/>
        <end position="510"/>
    </location>
</feature>